<protein>
    <recommendedName>
        <fullName evidence="1">Polymerase beta nucleotidyltransferase domain-containing protein</fullName>
    </recommendedName>
</protein>
<feature type="domain" description="Polymerase beta nucleotidyltransferase" evidence="1">
    <location>
        <begin position="25"/>
        <end position="116"/>
    </location>
</feature>
<dbReference type="Proteomes" id="UP000054976">
    <property type="component" value="Unassembled WGS sequence"/>
</dbReference>
<dbReference type="CDD" id="cd05403">
    <property type="entry name" value="NT_KNTase_like"/>
    <property type="match status" value="1"/>
</dbReference>
<evidence type="ECO:0000313" key="3">
    <source>
        <dbReference type="Proteomes" id="UP000054976"/>
    </source>
</evidence>
<organism evidence="2 3">
    <name type="scientific">Thermodesulfovibrio aggregans</name>
    <dbReference type="NCBI Taxonomy" id="86166"/>
    <lineage>
        <taxon>Bacteria</taxon>
        <taxon>Pseudomonadati</taxon>
        <taxon>Nitrospirota</taxon>
        <taxon>Thermodesulfovibrionia</taxon>
        <taxon>Thermodesulfovibrionales</taxon>
        <taxon>Thermodesulfovibrionaceae</taxon>
        <taxon>Thermodesulfovibrio</taxon>
    </lineage>
</organism>
<dbReference type="InterPro" id="IPR043519">
    <property type="entry name" value="NT_sf"/>
</dbReference>
<dbReference type="PANTHER" id="PTHR43852">
    <property type="entry name" value="NUCLEOTIDYLTRANSFERASE"/>
    <property type="match status" value="1"/>
</dbReference>
<dbReference type="InterPro" id="IPR041633">
    <property type="entry name" value="Polbeta"/>
</dbReference>
<proteinExistence type="predicted"/>
<accession>A0A0U9HX33</accession>
<gene>
    <name evidence="2" type="ORF">TAGGR_3138</name>
</gene>
<dbReference type="Gene3D" id="3.30.460.10">
    <property type="entry name" value="Beta Polymerase, domain 2"/>
    <property type="match status" value="1"/>
</dbReference>
<dbReference type="SUPFAM" id="SSF81301">
    <property type="entry name" value="Nucleotidyltransferase"/>
    <property type="match status" value="1"/>
</dbReference>
<dbReference type="NCBIfam" id="NF047752">
    <property type="entry name" value="MntA_antitoxin"/>
    <property type="match status" value="1"/>
</dbReference>
<comment type="caution">
    <text evidence="2">The sequence shown here is derived from an EMBL/GenBank/DDBJ whole genome shotgun (WGS) entry which is preliminary data.</text>
</comment>
<dbReference type="PANTHER" id="PTHR43852:SF4">
    <property type="entry name" value="NUCLEOTIDYLTRANSFERASE"/>
    <property type="match status" value="1"/>
</dbReference>
<name>A0A0U9HX33_9BACT</name>
<dbReference type="InterPro" id="IPR052930">
    <property type="entry name" value="TA_antitoxin_MntA"/>
</dbReference>
<dbReference type="Pfam" id="PF18765">
    <property type="entry name" value="Polbeta"/>
    <property type="match status" value="1"/>
</dbReference>
<sequence>MKKMIVLEEIIEKIPAELAPNDIPTEIEAIYLYGSILKGKLRTESDIDIAILPNHRVDEMKALELISKIESVFTKIFKKFGISNEVSVLNMRSKYVSIELLHNIILNGVCIYEKSEVEHFEFKNFVIREYSDFKPFLKKFRAEKYGIIY</sequence>
<evidence type="ECO:0000313" key="2">
    <source>
        <dbReference type="EMBL" id="GAQ95665.1"/>
    </source>
</evidence>
<evidence type="ECO:0000259" key="1">
    <source>
        <dbReference type="Pfam" id="PF18765"/>
    </source>
</evidence>
<dbReference type="AlphaFoldDB" id="A0A0U9HX33"/>
<keyword evidence="3" id="KW-1185">Reference proteome</keyword>
<dbReference type="STRING" id="86166.TAGGR_3138"/>
<reference evidence="3" key="1">
    <citation type="submission" date="2016-01" db="EMBL/GenBank/DDBJ databases">
        <title>Draft genome sequence of Thermodesulfovibrio aggregans strain TGE-P1.</title>
        <authorList>
            <person name="Sekiguchi Y."/>
            <person name="Ohashi A."/>
            <person name="Matsuura N."/>
            <person name="Tourlousse M.D."/>
        </authorList>
    </citation>
    <scope>NUCLEOTIDE SEQUENCE [LARGE SCALE GENOMIC DNA]</scope>
    <source>
        <strain evidence="3">TGE-P1</strain>
    </source>
</reference>
<dbReference type="EMBL" id="BCNO01000003">
    <property type="protein sequence ID" value="GAQ95665.1"/>
    <property type="molecule type" value="Genomic_DNA"/>
</dbReference>